<protein>
    <recommendedName>
        <fullName evidence="2">TniQ domain-containing protein</fullName>
    </recommendedName>
</protein>
<reference evidence="3 4" key="1">
    <citation type="submission" date="2019-03" db="EMBL/GenBank/DDBJ databases">
        <title>Draft genome sequences of novel Actinobacteria.</title>
        <authorList>
            <person name="Sahin N."/>
            <person name="Ay H."/>
            <person name="Saygin H."/>
        </authorList>
    </citation>
    <scope>NUCLEOTIDE SEQUENCE [LARGE SCALE GENOMIC DNA]</scope>
    <source>
        <strain evidence="3 4">KC310</strain>
    </source>
</reference>
<comment type="caution">
    <text evidence="3">The sequence shown here is derived from an EMBL/GenBank/DDBJ whole genome shotgun (WGS) entry which is preliminary data.</text>
</comment>
<feature type="region of interest" description="Disordered" evidence="1">
    <location>
        <begin position="132"/>
        <end position="173"/>
    </location>
</feature>
<evidence type="ECO:0000256" key="1">
    <source>
        <dbReference type="SAM" id="MobiDB-lite"/>
    </source>
</evidence>
<accession>A0A4R4V381</accession>
<sequence>MRREGVSDSVRRWPVHPEPGPGEALTSWLGRLAGLYRLSVEQLLTHNLGPASAQFDRSADLDYQTPTSIVYALGARTGIEVGRLRRMTITGRHPESRRRPGCLLCLCPAGLGSTAARPGRISRRQTLGALATSAESPVADGTTGLPHLLSRPRHPTARRAAPHDQLRGTRMPPGMLLDEVSMVASRAGPGAAALLHQIWDAADLPFRAGLNLWRPYERLGPARQEAMLQAAATAVQLAANGRITPCGTLGSALQAASHRR</sequence>
<gene>
    <name evidence="3" type="ORF">E1292_33235</name>
</gene>
<evidence type="ECO:0000313" key="4">
    <source>
        <dbReference type="Proteomes" id="UP000295258"/>
    </source>
</evidence>
<dbReference type="Proteomes" id="UP000295258">
    <property type="component" value="Unassembled WGS sequence"/>
</dbReference>
<dbReference type="AlphaFoldDB" id="A0A4R4V381"/>
<dbReference type="InterPro" id="IPR009492">
    <property type="entry name" value="TniQ"/>
</dbReference>
<feature type="domain" description="TniQ" evidence="2">
    <location>
        <begin position="14"/>
        <end position="102"/>
    </location>
</feature>
<evidence type="ECO:0000313" key="3">
    <source>
        <dbReference type="EMBL" id="TDC99050.1"/>
    </source>
</evidence>
<dbReference type="Pfam" id="PF06527">
    <property type="entry name" value="TniQ"/>
    <property type="match status" value="1"/>
</dbReference>
<name>A0A4R4V381_9ACTN</name>
<organism evidence="3 4">
    <name type="scientific">Nonomuraea deserti</name>
    <dbReference type="NCBI Taxonomy" id="1848322"/>
    <lineage>
        <taxon>Bacteria</taxon>
        <taxon>Bacillati</taxon>
        <taxon>Actinomycetota</taxon>
        <taxon>Actinomycetes</taxon>
        <taxon>Streptosporangiales</taxon>
        <taxon>Streptosporangiaceae</taxon>
        <taxon>Nonomuraea</taxon>
    </lineage>
</organism>
<proteinExistence type="predicted"/>
<dbReference type="EMBL" id="SMKO01000123">
    <property type="protein sequence ID" value="TDC99050.1"/>
    <property type="molecule type" value="Genomic_DNA"/>
</dbReference>
<keyword evidence="4" id="KW-1185">Reference proteome</keyword>
<evidence type="ECO:0000259" key="2">
    <source>
        <dbReference type="Pfam" id="PF06527"/>
    </source>
</evidence>